<sequence>MNIMISEDDFIDDETDRPAEHPPDPVHVQFFINYVKLSEIMGLVLSQLHLVASRYRRANAIDLTHGDMALADWLQNCPPEVRWDRTQHHFWAALLHANYYTTLCLLHRAHMPPIESPMSNDLDGFSEEHAYPSRNIAYRAADMITSIIQTLQAHDEIRYAPAFIVYSLFSALTMHVYQMKFSNESVVLATEQRLQICLDALKEVSKVWLIAKMVHILFESILDNKNSKKCLQEAGDRDYKSNELSSLPPLLPKLAQEAPKRKFEETDFGGLPMISGSPAAQLSYEEPRPQTPIVMTPQELPPQSQRMPQTWAGSPQMNRYDHVTFMGPSRLGTRPTTPFKPSYSYLEAAPDPFLITRDTPNIGLKVWHDFQPDHLFPADSQINFPRPAQSLVDPALSQSVGSPQSHSQQPHQQTQNSMNGQSDQNNAQAWAQQMEMMQQNQEQYGTQGDIWSNSSGERHNPVVSMSLGVDEWFSFFGINGEADMLHLF</sequence>
<dbReference type="AlphaFoldDB" id="A0A9W9BWW4"/>
<keyword evidence="3" id="KW-0238">DNA-binding</keyword>
<reference evidence="6" key="1">
    <citation type="submission" date="2022-10" db="EMBL/GenBank/DDBJ databases">
        <title>Tapping the CABI collections for fungal endophytes: first genome assemblies for Collariella, Neodidymelliopsis, Ascochyta clinopodiicola, Didymella pomorum, Didymosphaeria variabile, Neocosmospora piperis and Neocucurbitaria cava.</title>
        <authorList>
            <person name="Hill R."/>
        </authorList>
    </citation>
    <scope>NUCLEOTIDE SEQUENCE</scope>
    <source>
        <strain evidence="6">IMI 360193</strain>
    </source>
</reference>
<dbReference type="GO" id="GO:0003677">
    <property type="term" value="F:DNA binding"/>
    <property type="evidence" value="ECO:0007669"/>
    <property type="project" value="UniProtKB-KW"/>
</dbReference>
<feature type="region of interest" description="Disordered" evidence="5">
    <location>
        <begin position="393"/>
        <end position="427"/>
    </location>
</feature>
<keyword evidence="1" id="KW-0862">Zinc</keyword>
<evidence type="ECO:0000256" key="3">
    <source>
        <dbReference type="ARBA" id="ARBA00023125"/>
    </source>
</evidence>
<evidence type="ECO:0000256" key="5">
    <source>
        <dbReference type="SAM" id="MobiDB-lite"/>
    </source>
</evidence>
<evidence type="ECO:0000313" key="7">
    <source>
        <dbReference type="Proteomes" id="UP001140562"/>
    </source>
</evidence>
<protein>
    <submittedName>
        <fullName evidence="6">Transcriptional activator of fatty acid utilization</fullName>
    </submittedName>
</protein>
<organism evidence="6 7">
    <name type="scientific">Didymella glomerata</name>
    <dbReference type="NCBI Taxonomy" id="749621"/>
    <lineage>
        <taxon>Eukaryota</taxon>
        <taxon>Fungi</taxon>
        <taxon>Dikarya</taxon>
        <taxon>Ascomycota</taxon>
        <taxon>Pezizomycotina</taxon>
        <taxon>Dothideomycetes</taxon>
        <taxon>Pleosporomycetidae</taxon>
        <taxon>Pleosporales</taxon>
        <taxon>Pleosporineae</taxon>
        <taxon>Didymellaceae</taxon>
        <taxon>Didymella</taxon>
    </lineage>
</organism>
<dbReference type="OrthoDB" id="25391at2759"/>
<dbReference type="EMBL" id="JAPEUV010000168">
    <property type="protein sequence ID" value="KAJ4330978.1"/>
    <property type="molecule type" value="Genomic_DNA"/>
</dbReference>
<gene>
    <name evidence="6" type="primary">CTF1_1</name>
    <name evidence="6" type="ORF">N0V87_009528</name>
</gene>
<dbReference type="Proteomes" id="UP001140562">
    <property type="component" value="Unassembled WGS sequence"/>
</dbReference>
<comment type="caution">
    <text evidence="6">The sequence shown here is derived from an EMBL/GenBank/DDBJ whole genome shotgun (WGS) entry which is preliminary data.</text>
</comment>
<dbReference type="PANTHER" id="PTHR47171">
    <property type="entry name" value="FARA-RELATED"/>
    <property type="match status" value="1"/>
</dbReference>
<dbReference type="CDD" id="cd12148">
    <property type="entry name" value="fungal_TF_MHR"/>
    <property type="match status" value="1"/>
</dbReference>
<evidence type="ECO:0000256" key="2">
    <source>
        <dbReference type="ARBA" id="ARBA00023015"/>
    </source>
</evidence>
<name>A0A9W9BWW4_9PLEO</name>
<dbReference type="PANTHER" id="PTHR47171:SF3">
    <property type="entry name" value="FARA-RELATED"/>
    <property type="match status" value="1"/>
</dbReference>
<accession>A0A9W9BWW4</accession>
<keyword evidence="4" id="KW-0804">Transcription</keyword>
<dbReference type="InterPro" id="IPR052073">
    <property type="entry name" value="Amide_Lactam_Regulators"/>
</dbReference>
<evidence type="ECO:0000256" key="1">
    <source>
        <dbReference type="ARBA" id="ARBA00022833"/>
    </source>
</evidence>
<feature type="compositionally biased region" description="Low complexity" evidence="5">
    <location>
        <begin position="397"/>
        <end position="417"/>
    </location>
</feature>
<keyword evidence="2" id="KW-0805">Transcription regulation</keyword>
<keyword evidence="7" id="KW-1185">Reference proteome</keyword>
<evidence type="ECO:0000313" key="6">
    <source>
        <dbReference type="EMBL" id="KAJ4330978.1"/>
    </source>
</evidence>
<proteinExistence type="predicted"/>
<evidence type="ECO:0000256" key="4">
    <source>
        <dbReference type="ARBA" id="ARBA00023163"/>
    </source>
</evidence>